<evidence type="ECO:0000256" key="4">
    <source>
        <dbReference type="ARBA" id="ARBA00023159"/>
    </source>
</evidence>
<evidence type="ECO:0000256" key="6">
    <source>
        <dbReference type="ARBA" id="ARBA00037164"/>
    </source>
</evidence>
<organism evidence="10 11">
    <name type="scientific">Kineothrix alysoides</name>
    <dbReference type="NCBI Taxonomy" id="1469948"/>
    <lineage>
        <taxon>Bacteria</taxon>
        <taxon>Bacillati</taxon>
        <taxon>Bacillota</taxon>
        <taxon>Clostridia</taxon>
        <taxon>Lachnospirales</taxon>
        <taxon>Lachnospiraceae</taxon>
        <taxon>Kineothrix</taxon>
    </lineage>
</organism>
<dbReference type="SMART" id="SM00850">
    <property type="entry name" value="LytTR"/>
    <property type="match status" value="1"/>
</dbReference>
<dbReference type="CDD" id="cd17533">
    <property type="entry name" value="REC_LytTR_AgrA-like"/>
    <property type="match status" value="1"/>
</dbReference>
<keyword evidence="3" id="KW-0902">Two-component regulatory system</keyword>
<dbReference type="PANTHER" id="PTHR37299">
    <property type="entry name" value="TRANSCRIPTIONAL REGULATOR-RELATED"/>
    <property type="match status" value="1"/>
</dbReference>
<evidence type="ECO:0000259" key="8">
    <source>
        <dbReference type="PROSITE" id="PS50110"/>
    </source>
</evidence>
<evidence type="ECO:0000256" key="7">
    <source>
        <dbReference type="PROSITE-ProRule" id="PRU00169"/>
    </source>
</evidence>
<dbReference type="PANTHER" id="PTHR37299:SF3">
    <property type="entry name" value="STAGE 0 SPORULATION PROTEIN A HOMOLOG"/>
    <property type="match status" value="1"/>
</dbReference>
<accession>A0A4R1QUK3</accession>
<dbReference type="GO" id="GO:0000156">
    <property type="term" value="F:phosphorelay response regulator activity"/>
    <property type="evidence" value="ECO:0007669"/>
    <property type="project" value="InterPro"/>
</dbReference>
<evidence type="ECO:0000256" key="2">
    <source>
        <dbReference type="ARBA" id="ARBA00022490"/>
    </source>
</evidence>
<dbReference type="STRING" id="1469948.GCA_000732725_03310"/>
<dbReference type="PROSITE" id="PS50930">
    <property type="entry name" value="HTH_LYTTR"/>
    <property type="match status" value="1"/>
</dbReference>
<evidence type="ECO:0000259" key="9">
    <source>
        <dbReference type="PROSITE" id="PS50930"/>
    </source>
</evidence>
<dbReference type="PROSITE" id="PS50110">
    <property type="entry name" value="RESPONSE_REGULATORY"/>
    <property type="match status" value="1"/>
</dbReference>
<dbReference type="InterPro" id="IPR046947">
    <property type="entry name" value="LytR-like"/>
</dbReference>
<evidence type="ECO:0000313" key="10">
    <source>
        <dbReference type="EMBL" id="TCL54614.1"/>
    </source>
</evidence>
<name>A0A4R1QUK3_9FIRM</name>
<evidence type="ECO:0000313" key="11">
    <source>
        <dbReference type="Proteomes" id="UP000295718"/>
    </source>
</evidence>
<gene>
    <name evidence="10" type="ORF">EDD76_11937</name>
</gene>
<reference evidence="10 11" key="1">
    <citation type="submission" date="2019-03" db="EMBL/GenBank/DDBJ databases">
        <title>Genomic Encyclopedia of Type Strains, Phase IV (KMG-IV): sequencing the most valuable type-strain genomes for metagenomic binning, comparative biology and taxonomic classification.</title>
        <authorList>
            <person name="Goeker M."/>
        </authorList>
    </citation>
    <scope>NUCLEOTIDE SEQUENCE [LARGE SCALE GENOMIC DNA]</scope>
    <source>
        <strain evidence="10 11">DSM 100556</strain>
    </source>
</reference>
<feature type="domain" description="Response regulatory" evidence="8">
    <location>
        <begin position="3"/>
        <end position="127"/>
    </location>
</feature>
<feature type="domain" description="HTH LytTR-type" evidence="9">
    <location>
        <begin position="143"/>
        <end position="245"/>
    </location>
</feature>
<evidence type="ECO:0000256" key="1">
    <source>
        <dbReference type="ARBA" id="ARBA00018672"/>
    </source>
</evidence>
<dbReference type="InterPro" id="IPR001789">
    <property type="entry name" value="Sig_transdc_resp-reg_receiver"/>
</dbReference>
<keyword evidence="7" id="KW-0597">Phosphoprotein</keyword>
<dbReference type="Gene3D" id="3.40.50.2300">
    <property type="match status" value="1"/>
</dbReference>
<feature type="modified residue" description="4-aspartylphosphate" evidence="7">
    <location>
        <position position="61"/>
    </location>
</feature>
<dbReference type="SMART" id="SM00448">
    <property type="entry name" value="REC"/>
    <property type="match status" value="1"/>
</dbReference>
<dbReference type="InterPro" id="IPR011006">
    <property type="entry name" value="CheY-like_superfamily"/>
</dbReference>
<proteinExistence type="predicted"/>
<dbReference type="Pfam" id="PF04397">
    <property type="entry name" value="LytTR"/>
    <property type="match status" value="1"/>
</dbReference>
<dbReference type="OrthoDB" id="9809318at2"/>
<dbReference type="Proteomes" id="UP000295718">
    <property type="component" value="Unassembled WGS sequence"/>
</dbReference>
<keyword evidence="2" id="KW-0963">Cytoplasm</keyword>
<dbReference type="Pfam" id="PF00072">
    <property type="entry name" value="Response_reg"/>
    <property type="match status" value="1"/>
</dbReference>
<evidence type="ECO:0000256" key="3">
    <source>
        <dbReference type="ARBA" id="ARBA00023012"/>
    </source>
</evidence>
<dbReference type="InterPro" id="IPR007492">
    <property type="entry name" value="LytTR_DNA-bd_dom"/>
</dbReference>
<sequence>MIPIYLCEDDKFQLEFWKKIINNAILINEWDMKIKAATDAPSDLISLLNKSKPENAVYFLDIDLKSSMNGIQLAAEIRKYDPRGFIIFITTHEEMALNTFQYKVEPLGYIIKEAPDFKDQIKDCLQNVYEKYLVPNNPVTDVLNIRMECKLLIIPYDEIYYIEPSTQSHRIRLHKHHEILEFSSSLTEIKSKLDKRFMMCHKSFIVNCNHIARVDKKTYTVHFRNGQTCPCSVRLCNQLCGKLDELTN</sequence>
<dbReference type="Gene3D" id="2.40.50.1020">
    <property type="entry name" value="LytTr DNA-binding domain"/>
    <property type="match status" value="1"/>
</dbReference>
<dbReference type="EMBL" id="SLUO01000019">
    <property type="protein sequence ID" value="TCL54614.1"/>
    <property type="molecule type" value="Genomic_DNA"/>
</dbReference>
<comment type="function">
    <text evidence="5">May play the central regulatory role in sporulation. It may be an element of the effector pathway responsible for the activation of sporulation genes in response to nutritional stress. Spo0A may act in concert with spo0H (a sigma factor) to control the expression of some genes that are critical to the sporulation process.</text>
</comment>
<comment type="function">
    <text evidence="6">Required for high-level post-exponential phase expression of a series of secreted proteins.</text>
</comment>
<protein>
    <recommendedName>
        <fullName evidence="1">Stage 0 sporulation protein A homolog</fullName>
    </recommendedName>
</protein>
<keyword evidence="4" id="KW-0010">Activator</keyword>
<dbReference type="GO" id="GO:0003677">
    <property type="term" value="F:DNA binding"/>
    <property type="evidence" value="ECO:0007669"/>
    <property type="project" value="InterPro"/>
</dbReference>
<dbReference type="RefSeq" id="WP_031391944.1">
    <property type="nucleotide sequence ID" value="NZ_JPNB01000002.1"/>
</dbReference>
<dbReference type="SUPFAM" id="SSF52172">
    <property type="entry name" value="CheY-like"/>
    <property type="match status" value="1"/>
</dbReference>
<evidence type="ECO:0000256" key="5">
    <source>
        <dbReference type="ARBA" id="ARBA00024867"/>
    </source>
</evidence>
<comment type="caution">
    <text evidence="10">The sequence shown here is derived from an EMBL/GenBank/DDBJ whole genome shotgun (WGS) entry which is preliminary data.</text>
</comment>
<dbReference type="AlphaFoldDB" id="A0A4R1QUK3"/>
<keyword evidence="11" id="KW-1185">Reference proteome</keyword>